<evidence type="ECO:0000313" key="2">
    <source>
        <dbReference type="EMBL" id="MBC5766642.1"/>
    </source>
</evidence>
<sequence>MGFATQAATSWVGFEAAQRLVGHTGDDVSGAALDLKLAAATVGVATFGTVVAARAGPLLRAGLEARLERELLRCHAAALYTAVFLVAAVAPVATAFVAGAIGGARRGQAVLDCVAFIYVAGFVRDLANEYIPRPLMLHLHDMEPHADSPFLIGRRLGPQEALRRRSGYAMACSMVPNVVFAAIGRYLQGTAIPGHPAIAFALTRGLYELANRMSRGAAAACDGGYLDVHVACGDPRMDLKEQLGETVMRSLLALPPAAVYALADLLQDASPAGHWSLSSIGWLLSAGAEWRGQLKDWGQLGESMREPGHSAAQQAPQAPLRIVVAEASPLPPQNR</sequence>
<keyword evidence="1" id="KW-1133">Transmembrane helix</keyword>
<dbReference type="AlphaFoldDB" id="A0A923S6Z0"/>
<feature type="transmembrane region" description="Helical" evidence="1">
    <location>
        <begin position="77"/>
        <end position="101"/>
    </location>
</feature>
<gene>
    <name evidence="2" type="ORF">H8R02_19390</name>
</gene>
<dbReference type="RefSeq" id="WP_187083127.1">
    <property type="nucleotide sequence ID" value="NZ_JACORU010000007.1"/>
</dbReference>
<comment type="caution">
    <text evidence="2">The sequence shown here is derived from an EMBL/GenBank/DDBJ whole genome shotgun (WGS) entry which is preliminary data.</text>
</comment>
<evidence type="ECO:0000256" key="1">
    <source>
        <dbReference type="SAM" id="Phobius"/>
    </source>
</evidence>
<feature type="transmembrane region" description="Helical" evidence="1">
    <location>
        <begin position="37"/>
        <end position="56"/>
    </location>
</feature>
<organism evidence="2 3">
    <name type="scientific">Ramlibacter albus</name>
    <dbReference type="NCBI Taxonomy" id="2079448"/>
    <lineage>
        <taxon>Bacteria</taxon>
        <taxon>Pseudomonadati</taxon>
        <taxon>Pseudomonadota</taxon>
        <taxon>Betaproteobacteria</taxon>
        <taxon>Burkholderiales</taxon>
        <taxon>Comamonadaceae</taxon>
        <taxon>Ramlibacter</taxon>
    </lineage>
</organism>
<dbReference type="EMBL" id="JACORU010000007">
    <property type="protein sequence ID" value="MBC5766642.1"/>
    <property type="molecule type" value="Genomic_DNA"/>
</dbReference>
<protein>
    <submittedName>
        <fullName evidence="2">Uncharacterized protein</fullName>
    </submittedName>
</protein>
<keyword evidence="1" id="KW-0472">Membrane</keyword>
<name>A0A923S6Z0_9BURK</name>
<proteinExistence type="predicted"/>
<reference evidence="2" key="1">
    <citation type="submission" date="2020-08" db="EMBL/GenBank/DDBJ databases">
        <title>Ramlibacter sp. GTP1 16S ribosomal RNA gene genome sequencing and assembly.</title>
        <authorList>
            <person name="Kang M."/>
        </authorList>
    </citation>
    <scope>NUCLEOTIDE SEQUENCE</scope>
    <source>
        <strain evidence="2">GTP1</strain>
    </source>
</reference>
<keyword evidence="3" id="KW-1185">Reference proteome</keyword>
<dbReference type="Proteomes" id="UP000596827">
    <property type="component" value="Unassembled WGS sequence"/>
</dbReference>
<keyword evidence="1" id="KW-0812">Transmembrane</keyword>
<evidence type="ECO:0000313" key="3">
    <source>
        <dbReference type="Proteomes" id="UP000596827"/>
    </source>
</evidence>
<accession>A0A923S6Z0</accession>